<feature type="compositionally biased region" description="Basic residues" evidence="1">
    <location>
        <begin position="86"/>
        <end position="95"/>
    </location>
</feature>
<evidence type="ECO:0000313" key="2">
    <source>
        <dbReference type="EnsemblPlants" id="OBART01G39480.1"/>
    </source>
</evidence>
<dbReference type="PANTHER" id="PTHR45693:SF1">
    <property type="entry name" value="TRANSCRIPTION FACTOR PERIANTHIA"/>
    <property type="match status" value="1"/>
</dbReference>
<dbReference type="EnsemblPlants" id="OBART01G39480.1">
    <property type="protein sequence ID" value="OBART01G39480.1"/>
    <property type="gene ID" value="OBART01G39480"/>
</dbReference>
<name>A0A0D3EX24_9ORYZ</name>
<dbReference type="PANTHER" id="PTHR45693">
    <property type="entry name" value="TRANSCRIPTION FACTOR TGA9"/>
    <property type="match status" value="1"/>
</dbReference>
<evidence type="ECO:0008006" key="4">
    <source>
        <dbReference type="Google" id="ProtNLM"/>
    </source>
</evidence>
<feature type="region of interest" description="Disordered" evidence="1">
    <location>
        <begin position="77"/>
        <end position="136"/>
    </location>
</feature>
<feature type="compositionally biased region" description="Basic and acidic residues" evidence="1">
    <location>
        <begin position="123"/>
        <end position="136"/>
    </location>
</feature>
<dbReference type="STRING" id="65489.A0A0D3EX24"/>
<protein>
    <recommendedName>
        <fullName evidence="4">DOG1 domain-containing protein</fullName>
    </recommendedName>
</protein>
<evidence type="ECO:0000313" key="3">
    <source>
        <dbReference type="Proteomes" id="UP000026960"/>
    </source>
</evidence>
<reference evidence="2" key="2">
    <citation type="submission" date="2015-03" db="UniProtKB">
        <authorList>
            <consortium name="EnsemblPlants"/>
        </authorList>
    </citation>
    <scope>IDENTIFICATION</scope>
</reference>
<reference evidence="2" key="1">
    <citation type="journal article" date="2009" name="Rice">
        <title>De Novo Next Generation Sequencing of Plant Genomes.</title>
        <authorList>
            <person name="Rounsley S."/>
            <person name="Marri P.R."/>
            <person name="Yu Y."/>
            <person name="He R."/>
            <person name="Sisneros N."/>
            <person name="Goicoechea J.L."/>
            <person name="Lee S.J."/>
            <person name="Angelova A."/>
            <person name="Kudrna D."/>
            <person name="Luo M."/>
            <person name="Affourtit J."/>
            <person name="Desany B."/>
            <person name="Knight J."/>
            <person name="Niazi F."/>
            <person name="Egholm M."/>
            <person name="Wing R.A."/>
        </authorList>
    </citation>
    <scope>NUCLEOTIDE SEQUENCE [LARGE SCALE GENOMIC DNA]</scope>
    <source>
        <strain evidence="2">cv. IRGC 105608</strain>
    </source>
</reference>
<dbReference type="HOGENOM" id="CLU_1878570_0_0_1"/>
<keyword evidence="3" id="KW-1185">Reference proteome</keyword>
<accession>A0A0D3EX24</accession>
<sequence>MAMLTTLENFLKLRSNINGELNCLLPWRDAMIFFTLQQMHRILTTRQAAQALLVISDYFSWLRALSLLWLARPRDARHGVAERVSHRPRPRRHGQVRAAATASRCRRPPPHPPAGLPKRRKVRERERGGRERRGKR</sequence>
<dbReference type="AlphaFoldDB" id="A0A0D3EX24"/>
<evidence type="ECO:0000256" key="1">
    <source>
        <dbReference type="SAM" id="MobiDB-lite"/>
    </source>
</evidence>
<proteinExistence type="predicted"/>
<organism evidence="2">
    <name type="scientific">Oryza barthii</name>
    <dbReference type="NCBI Taxonomy" id="65489"/>
    <lineage>
        <taxon>Eukaryota</taxon>
        <taxon>Viridiplantae</taxon>
        <taxon>Streptophyta</taxon>
        <taxon>Embryophyta</taxon>
        <taxon>Tracheophyta</taxon>
        <taxon>Spermatophyta</taxon>
        <taxon>Magnoliopsida</taxon>
        <taxon>Liliopsida</taxon>
        <taxon>Poales</taxon>
        <taxon>Poaceae</taxon>
        <taxon>BOP clade</taxon>
        <taxon>Oryzoideae</taxon>
        <taxon>Oryzeae</taxon>
        <taxon>Oryzinae</taxon>
        <taxon>Oryza</taxon>
    </lineage>
</organism>
<dbReference type="Proteomes" id="UP000026960">
    <property type="component" value="Chromosome 1"/>
</dbReference>
<dbReference type="Gramene" id="OBART01G39480.1">
    <property type="protein sequence ID" value="OBART01G39480.1"/>
    <property type="gene ID" value="OBART01G39480"/>
</dbReference>
<dbReference type="PaxDb" id="65489-OBART01G39480.1"/>